<dbReference type="AlphaFoldDB" id="A0A9P0KMG3"/>
<gene>
    <name evidence="1" type="ORF">ACAOBT_LOCUS11749</name>
</gene>
<protein>
    <submittedName>
        <fullName evidence="1">Uncharacterized protein</fullName>
    </submittedName>
</protein>
<accession>A0A9P0KMG3</accession>
<reference evidence="1" key="1">
    <citation type="submission" date="2022-03" db="EMBL/GenBank/DDBJ databases">
        <authorList>
            <person name="Sayadi A."/>
        </authorList>
    </citation>
    <scope>NUCLEOTIDE SEQUENCE</scope>
</reference>
<name>A0A9P0KMG3_ACAOB</name>
<organism evidence="1 2">
    <name type="scientific">Acanthoscelides obtectus</name>
    <name type="common">Bean weevil</name>
    <name type="synonym">Bruchus obtectus</name>
    <dbReference type="NCBI Taxonomy" id="200917"/>
    <lineage>
        <taxon>Eukaryota</taxon>
        <taxon>Metazoa</taxon>
        <taxon>Ecdysozoa</taxon>
        <taxon>Arthropoda</taxon>
        <taxon>Hexapoda</taxon>
        <taxon>Insecta</taxon>
        <taxon>Pterygota</taxon>
        <taxon>Neoptera</taxon>
        <taxon>Endopterygota</taxon>
        <taxon>Coleoptera</taxon>
        <taxon>Polyphaga</taxon>
        <taxon>Cucujiformia</taxon>
        <taxon>Chrysomeloidea</taxon>
        <taxon>Chrysomelidae</taxon>
        <taxon>Bruchinae</taxon>
        <taxon>Bruchini</taxon>
        <taxon>Acanthoscelides</taxon>
    </lineage>
</organism>
<keyword evidence="2" id="KW-1185">Reference proteome</keyword>
<dbReference type="Proteomes" id="UP001152888">
    <property type="component" value="Unassembled WGS sequence"/>
</dbReference>
<evidence type="ECO:0000313" key="1">
    <source>
        <dbReference type="EMBL" id="CAH1975713.1"/>
    </source>
</evidence>
<proteinExistence type="predicted"/>
<sequence length="166" mass="19053">MSIQLIFNQVVSCAGSELKFPIAPPDKVSGDIILKRLSVISLIRTILGIRALKFSASASDLFDCVRFSHQIDLFYDYYVFLWFMVVDQTDRLTNVLMTIMSSHFFQSRLHYEDAVFGIQKSLDNRYVYGKQGQELSPMVSRNLSPDSLVSQHLEKNASQLWYPIQC</sequence>
<dbReference type="EMBL" id="CAKOFQ010006838">
    <property type="protein sequence ID" value="CAH1975713.1"/>
    <property type="molecule type" value="Genomic_DNA"/>
</dbReference>
<evidence type="ECO:0000313" key="2">
    <source>
        <dbReference type="Proteomes" id="UP001152888"/>
    </source>
</evidence>
<comment type="caution">
    <text evidence="1">The sequence shown here is derived from an EMBL/GenBank/DDBJ whole genome shotgun (WGS) entry which is preliminary data.</text>
</comment>